<dbReference type="GO" id="GO:0003677">
    <property type="term" value="F:DNA binding"/>
    <property type="evidence" value="ECO:0007669"/>
    <property type="project" value="UniProtKB-KW"/>
</dbReference>
<sequence length="69" mass="8043">MLSDFSKKYYSRNNNSIYYFIGLEQEILGSLLLKGNLQPIISFLDAQHFIDPIHSEVFRAITRKTTNEC</sequence>
<dbReference type="GO" id="GO:0003678">
    <property type="term" value="F:DNA helicase activity"/>
    <property type="evidence" value="ECO:0007669"/>
    <property type="project" value="InterPro"/>
</dbReference>
<organism evidence="5 6">
    <name type="scientific">Liberibacter asiaticus (strain psy62)</name>
    <dbReference type="NCBI Taxonomy" id="537021"/>
    <lineage>
        <taxon>Bacteria</taxon>
        <taxon>Pseudomonadati</taxon>
        <taxon>Pseudomonadota</taxon>
        <taxon>Alphaproteobacteria</taxon>
        <taxon>Hyphomicrobiales</taxon>
        <taxon>Rhizobiaceae</taxon>
        <taxon>Liberibacter</taxon>
    </lineage>
</organism>
<keyword evidence="1" id="KW-0639">Primosome</keyword>
<reference evidence="5 6" key="2">
    <citation type="journal article" date="2011" name="Appl. Environ. Microbiol.">
        <title>Diversity and plasticity of the intracellular plant pathogen and insect symbiont, 'Candidatus Liberibacter asiaticus', revealed by hyper variable prophage genes with intragenic tandem repeats.</title>
        <authorList>
            <person name="Zhou L."/>
            <person name="Powell C.A."/>
            <person name="Hoffman M.T."/>
            <person name="Li W."/>
            <person name="Fan G."/>
            <person name="Liu B."/>
            <person name="Lin H."/>
            <person name="Duan Y."/>
        </authorList>
    </citation>
    <scope>NUCLEOTIDE SEQUENCE [LARGE SCALE GENOMIC DNA]</scope>
    <source>
        <strain evidence="6">psy62</strain>
    </source>
</reference>
<dbReference type="KEGG" id="las:CLIBASIA_05275"/>
<evidence type="ECO:0000313" key="5">
    <source>
        <dbReference type="EMBL" id="ACT57621.1"/>
    </source>
</evidence>
<dbReference type="STRING" id="537021.CLIBASIA_05275"/>
<dbReference type="EMBL" id="CP001677">
    <property type="protein sequence ID" value="ACT57621.1"/>
    <property type="molecule type" value="Genomic_DNA"/>
</dbReference>
<dbReference type="InterPro" id="IPR036185">
    <property type="entry name" value="DNA_heli_DnaB-like_N_sf"/>
</dbReference>
<accession>C6XGW8</accession>
<dbReference type="InterPro" id="IPR007693">
    <property type="entry name" value="DNA_helicase_DnaB-like_N"/>
</dbReference>
<name>C6XGW8_LIBAP</name>
<feature type="domain" description="DNA helicase DnaB-like N-terminal" evidence="4">
    <location>
        <begin position="21"/>
        <end position="63"/>
    </location>
</feature>
<dbReference type="RefSeq" id="WP_015824984.1">
    <property type="nucleotide sequence ID" value="NC_012985.3"/>
</dbReference>
<dbReference type="SMR" id="C6XGW8"/>
<evidence type="ECO:0000256" key="3">
    <source>
        <dbReference type="ARBA" id="ARBA00023125"/>
    </source>
</evidence>
<keyword evidence="3" id="KW-0238">DNA-binding</keyword>
<dbReference type="Pfam" id="PF00772">
    <property type="entry name" value="DnaB"/>
    <property type="match status" value="1"/>
</dbReference>
<proteinExistence type="predicted"/>
<gene>
    <name evidence="5" type="ordered locus">CLIBASIA_05275</name>
</gene>
<dbReference type="SUPFAM" id="SSF48024">
    <property type="entry name" value="N-terminal domain of DnaB helicase"/>
    <property type="match status" value="1"/>
</dbReference>
<evidence type="ECO:0000256" key="1">
    <source>
        <dbReference type="ARBA" id="ARBA00022515"/>
    </source>
</evidence>
<evidence type="ECO:0000256" key="2">
    <source>
        <dbReference type="ARBA" id="ARBA00022705"/>
    </source>
</evidence>
<dbReference type="GO" id="GO:0005524">
    <property type="term" value="F:ATP binding"/>
    <property type="evidence" value="ECO:0007669"/>
    <property type="project" value="InterPro"/>
</dbReference>
<evidence type="ECO:0000313" key="6">
    <source>
        <dbReference type="Proteomes" id="UP000002744"/>
    </source>
</evidence>
<dbReference type="GO" id="GO:1990077">
    <property type="term" value="C:primosome complex"/>
    <property type="evidence" value="ECO:0007669"/>
    <property type="project" value="UniProtKB-KW"/>
</dbReference>
<reference evidence="5 6" key="1">
    <citation type="journal article" date="2009" name="Mol. Plant Microbe Interact.">
        <title>Complete genome sequence of citrus huanglongbing bacterium, 'Candidatus Liberibacter asiaticus' obtained through metagenomics.</title>
        <authorList>
            <person name="Duan Y."/>
            <person name="Zhou L."/>
            <person name="Hall D.G."/>
            <person name="Li W."/>
            <person name="Doddapaneni H."/>
            <person name="Lin H."/>
            <person name="Liu L."/>
            <person name="Vahling C.M."/>
            <person name="Gabriel D.W."/>
            <person name="Williams K.P."/>
            <person name="Dickerman A."/>
            <person name="Sun Y."/>
            <person name="Gottwald T."/>
        </authorList>
    </citation>
    <scope>NUCLEOTIDE SEQUENCE [LARGE SCALE GENOMIC DNA]</scope>
    <source>
        <strain evidence="6">psy62</strain>
    </source>
</reference>
<dbReference type="Proteomes" id="UP000002744">
    <property type="component" value="Chromosome"/>
</dbReference>
<evidence type="ECO:0000259" key="4">
    <source>
        <dbReference type="Pfam" id="PF00772"/>
    </source>
</evidence>
<dbReference type="GO" id="GO:0006269">
    <property type="term" value="P:DNA replication, synthesis of primer"/>
    <property type="evidence" value="ECO:0007669"/>
    <property type="project" value="UniProtKB-KW"/>
</dbReference>
<dbReference type="Gene3D" id="1.10.860.10">
    <property type="entry name" value="DNAb Helicase, Chain A"/>
    <property type="match status" value="1"/>
</dbReference>
<protein>
    <recommendedName>
        <fullName evidence="4">DNA helicase DnaB-like N-terminal domain-containing protein</fullName>
    </recommendedName>
</protein>
<dbReference type="AlphaFoldDB" id="C6XGW8"/>
<keyword evidence="2" id="KW-0235">DNA replication</keyword>
<dbReference type="InterPro" id="IPR016136">
    <property type="entry name" value="DNA_helicase_N/primase_C"/>
</dbReference>
<dbReference type="HOGENOM" id="CLU_2770899_0_0_5"/>